<organism evidence="2 3">
    <name type="scientific">Flavonifractor plautii</name>
    <name type="common">Fusobacterium plautii</name>
    <dbReference type="NCBI Taxonomy" id="292800"/>
    <lineage>
        <taxon>Bacteria</taxon>
        <taxon>Bacillati</taxon>
        <taxon>Bacillota</taxon>
        <taxon>Clostridia</taxon>
        <taxon>Eubacteriales</taxon>
        <taxon>Oscillospiraceae</taxon>
        <taxon>Flavonifractor</taxon>
    </lineage>
</organism>
<dbReference type="Gene3D" id="3.90.320.10">
    <property type="match status" value="1"/>
</dbReference>
<keyword evidence="1" id="KW-0378">Hydrolase</keyword>
<name>A0AAW6CD65_FLAPL</name>
<dbReference type="GO" id="GO:0016787">
    <property type="term" value="F:hydrolase activity"/>
    <property type="evidence" value="ECO:0007669"/>
    <property type="project" value="UniProtKB-KW"/>
</dbReference>
<dbReference type="AlphaFoldDB" id="A0AAW6CD65"/>
<gene>
    <name evidence="2" type="ORF">PND83_21605</name>
</gene>
<proteinExistence type="predicted"/>
<dbReference type="InterPro" id="IPR011604">
    <property type="entry name" value="PDDEXK-like_dom_sf"/>
</dbReference>
<dbReference type="RefSeq" id="WP_119345244.1">
    <property type="nucleotide sequence ID" value="NZ_JADMWB010000001.1"/>
</dbReference>
<dbReference type="EMBL" id="JAQLWO010000038">
    <property type="protein sequence ID" value="MDB7908583.1"/>
    <property type="molecule type" value="Genomic_DNA"/>
</dbReference>
<reference evidence="2" key="1">
    <citation type="submission" date="2023-01" db="EMBL/GenBank/DDBJ databases">
        <title>Human gut microbiome strain richness.</title>
        <authorList>
            <person name="Chen-Liaw A."/>
        </authorList>
    </citation>
    <scope>NUCLEOTIDE SEQUENCE</scope>
    <source>
        <strain evidence="2">2225st1_A6_2225SCRN_200828</strain>
    </source>
</reference>
<sequence>MNFVKHSNLEGQHAFLGASTYHWINYTEEKVADAYAKYRAAQRGTVLHSFAAQCIKLGQRLPKSQKTLNMYVNDAIGYKMTPEQILYYSPNCFGTADAISFRGDMLRIHDLKTGESPTHMEQLMIYAALFCLEYNYKPNEIQMELRIYQNDGIICHQPTIEDIFPIMDRIITFDKIINSIKEEE</sequence>
<evidence type="ECO:0000313" key="2">
    <source>
        <dbReference type="EMBL" id="MDB7908583.1"/>
    </source>
</evidence>
<comment type="caution">
    <text evidence="2">The sequence shown here is derived from an EMBL/GenBank/DDBJ whole genome shotgun (WGS) entry which is preliminary data.</text>
</comment>
<dbReference type="InterPro" id="IPR021229">
    <property type="entry name" value="DUF2800"/>
</dbReference>
<evidence type="ECO:0000256" key="1">
    <source>
        <dbReference type="ARBA" id="ARBA00022801"/>
    </source>
</evidence>
<protein>
    <submittedName>
        <fullName evidence="2">DUF2800 domain-containing protein</fullName>
    </submittedName>
</protein>
<evidence type="ECO:0000313" key="3">
    <source>
        <dbReference type="Proteomes" id="UP001211006"/>
    </source>
</evidence>
<accession>A0AAW6CD65</accession>
<dbReference type="Pfam" id="PF10926">
    <property type="entry name" value="DUF2800"/>
    <property type="match status" value="1"/>
</dbReference>
<dbReference type="Proteomes" id="UP001211006">
    <property type="component" value="Unassembled WGS sequence"/>
</dbReference>